<dbReference type="InterPro" id="IPR027417">
    <property type="entry name" value="P-loop_NTPase"/>
</dbReference>
<dbReference type="SMART" id="SM00833">
    <property type="entry name" value="CobW_C"/>
    <property type="match status" value="1"/>
</dbReference>
<dbReference type="EMBL" id="QORO01000001">
    <property type="protein sequence ID" value="RCK62038.1"/>
    <property type="molecule type" value="Genomic_DNA"/>
</dbReference>
<reference evidence="2 3" key="1">
    <citation type="submission" date="2018-07" db="EMBL/GenBank/DDBJ databases">
        <title>Microbacterium endoborsara sp. nov., a novel actinobacterium isolated from Borszczowia aralocaspica.</title>
        <authorList>
            <person name="An D."/>
        </authorList>
    </citation>
    <scope>NUCLEOTIDE SEQUENCE [LARGE SCALE GENOMIC DNA]</scope>
    <source>
        <strain evidence="2 3">C1.15228</strain>
    </source>
</reference>
<feature type="domain" description="CobW C-terminal" evidence="1">
    <location>
        <begin position="221"/>
        <end position="305"/>
    </location>
</feature>
<dbReference type="SUPFAM" id="SSF90002">
    <property type="entry name" value="Hypothetical protein YjiA, C-terminal domain"/>
    <property type="match status" value="1"/>
</dbReference>
<dbReference type="Proteomes" id="UP000253508">
    <property type="component" value="Unassembled WGS sequence"/>
</dbReference>
<dbReference type="RefSeq" id="WP_114117139.1">
    <property type="nucleotide sequence ID" value="NZ_BMHU01000004.1"/>
</dbReference>
<evidence type="ECO:0000313" key="2">
    <source>
        <dbReference type="EMBL" id="RCK62038.1"/>
    </source>
</evidence>
<name>A0A367Y877_9MICO</name>
<dbReference type="SUPFAM" id="SSF52540">
    <property type="entry name" value="P-loop containing nucleoside triphosphate hydrolases"/>
    <property type="match status" value="1"/>
</dbReference>
<dbReference type="PANTHER" id="PTHR13748">
    <property type="entry name" value="COBW-RELATED"/>
    <property type="match status" value="1"/>
</dbReference>
<dbReference type="OrthoDB" id="9808822at2"/>
<evidence type="ECO:0000259" key="1">
    <source>
        <dbReference type="SMART" id="SM00833"/>
    </source>
</evidence>
<dbReference type="Pfam" id="PF07683">
    <property type="entry name" value="CobW_C"/>
    <property type="match status" value="1"/>
</dbReference>
<keyword evidence="3" id="KW-1185">Reference proteome</keyword>
<organism evidence="2 3">
    <name type="scientific">Microbacterium sorbitolivorans</name>
    <dbReference type="NCBI Taxonomy" id="1867410"/>
    <lineage>
        <taxon>Bacteria</taxon>
        <taxon>Bacillati</taxon>
        <taxon>Actinomycetota</taxon>
        <taxon>Actinomycetes</taxon>
        <taxon>Micrococcales</taxon>
        <taxon>Microbacteriaceae</taxon>
        <taxon>Microbacterium</taxon>
    </lineage>
</organism>
<dbReference type="InterPro" id="IPR011629">
    <property type="entry name" value="CobW-like_C"/>
</dbReference>
<dbReference type="CDD" id="cd03112">
    <property type="entry name" value="CobW-like"/>
    <property type="match status" value="1"/>
</dbReference>
<sequence length="326" mass="34328">MRVPVVSLTGHLGAGKTSLLNHLLRTPGARLGVVINDFGSLNVDAALVTGQVDEAAAISGGCVCCLPDSGGLDDALEKLSDPRLRLDAIVIEASGAADPIALSRLVRFSGAERIRSGGVVEVVDAANHFDMVDTWPDPPARYAAASLVVVGKTDLVDDPQTVVDRIRERVARRNPRAQIVVARDGRIDPALVFDVASTEDLIDQLPIGALLREGAPAHVHVHAVTIPLPHAVAAGGLVELLEDPPAGAYRIKGRVRVRGGGGYLVNLVGRSIHVRSHRFDGPGELVAIGIDLDEPAARDRLAAVAGGVEADAAGLRRLQRYRRLSE</sequence>
<dbReference type="Gene3D" id="3.40.50.300">
    <property type="entry name" value="P-loop containing nucleotide triphosphate hydrolases"/>
    <property type="match status" value="1"/>
</dbReference>
<evidence type="ECO:0000313" key="3">
    <source>
        <dbReference type="Proteomes" id="UP000253508"/>
    </source>
</evidence>
<gene>
    <name evidence="2" type="ORF">DTO57_05410</name>
</gene>
<accession>A0A367Y877</accession>
<dbReference type="Pfam" id="PF02492">
    <property type="entry name" value="cobW"/>
    <property type="match status" value="1"/>
</dbReference>
<proteinExistence type="predicted"/>
<dbReference type="InterPro" id="IPR003495">
    <property type="entry name" value="CobW/HypB/UreG_nucleotide-bd"/>
</dbReference>
<protein>
    <submittedName>
        <fullName evidence="2">Cobalamin biosynthesis protein CobW</fullName>
    </submittedName>
</protein>
<dbReference type="PANTHER" id="PTHR13748:SF62">
    <property type="entry name" value="COBW DOMAIN-CONTAINING PROTEIN"/>
    <property type="match status" value="1"/>
</dbReference>
<dbReference type="GO" id="GO:0005737">
    <property type="term" value="C:cytoplasm"/>
    <property type="evidence" value="ECO:0007669"/>
    <property type="project" value="TreeGrafter"/>
</dbReference>
<dbReference type="AlphaFoldDB" id="A0A367Y877"/>
<comment type="caution">
    <text evidence="2">The sequence shown here is derived from an EMBL/GenBank/DDBJ whole genome shotgun (WGS) entry which is preliminary data.</text>
</comment>
<dbReference type="InterPro" id="IPR051316">
    <property type="entry name" value="Zinc-reg_GTPase_activator"/>
</dbReference>